<dbReference type="GO" id="GO:0016787">
    <property type="term" value="F:hydrolase activity"/>
    <property type="evidence" value="ECO:0007669"/>
    <property type="project" value="UniProtKB-KW"/>
</dbReference>
<sequence length="257" mass="28849">MERIKAVFNWSGGKDSAHALLRAQQSGLYEIVALLTTFNRDTRRSTMHCIPLPLLEAQAERIGIPLYAVDLTPKGNMEDYESAMSRAVVHFKAQGVTHFIFGDIFLHDVRKYRERQLAPHGIEVVEPLWDRSSQEVIADFLTSGLQTVVVTTMADGLGAGAIGREITPEFIASLPVSVDPNGENGEYHTFCYDGPIFSLPVPFRLGKPFCRSYEIGLDDGTRKTYTYWFADLQQENSPLVADTNNNDRATKDERSFR</sequence>
<organism evidence="2 3">
    <name type="scientific">Candidatus Alistipes avicola</name>
    <dbReference type="NCBI Taxonomy" id="2838432"/>
    <lineage>
        <taxon>Bacteria</taxon>
        <taxon>Pseudomonadati</taxon>
        <taxon>Bacteroidota</taxon>
        <taxon>Bacteroidia</taxon>
        <taxon>Bacteroidales</taxon>
        <taxon>Rikenellaceae</taxon>
        <taxon>Alistipes</taxon>
    </lineage>
</organism>
<dbReference type="InterPro" id="IPR014729">
    <property type="entry name" value="Rossmann-like_a/b/a_fold"/>
</dbReference>
<dbReference type="Proteomes" id="UP000824259">
    <property type="component" value="Unassembled WGS sequence"/>
</dbReference>
<evidence type="ECO:0000313" key="2">
    <source>
        <dbReference type="EMBL" id="HJA98666.1"/>
    </source>
</evidence>
<keyword evidence="2" id="KW-0378">Hydrolase</keyword>
<evidence type="ECO:0000313" key="3">
    <source>
        <dbReference type="Proteomes" id="UP000824259"/>
    </source>
</evidence>
<reference evidence="2" key="1">
    <citation type="journal article" date="2021" name="PeerJ">
        <title>Extensive microbial diversity within the chicken gut microbiome revealed by metagenomics and culture.</title>
        <authorList>
            <person name="Gilroy R."/>
            <person name="Ravi A."/>
            <person name="Getino M."/>
            <person name="Pursley I."/>
            <person name="Horton D.L."/>
            <person name="Alikhan N.F."/>
            <person name="Baker D."/>
            <person name="Gharbi K."/>
            <person name="Hall N."/>
            <person name="Watson M."/>
            <person name="Adriaenssens E.M."/>
            <person name="Foster-Nyarko E."/>
            <person name="Jarju S."/>
            <person name="Secka A."/>
            <person name="Antonio M."/>
            <person name="Oren A."/>
            <person name="Chaudhuri R.R."/>
            <person name="La Ragione R."/>
            <person name="Hildebrand F."/>
            <person name="Pallen M.J."/>
        </authorList>
    </citation>
    <scope>NUCLEOTIDE SEQUENCE</scope>
    <source>
        <strain evidence="2">CHK169-11906</strain>
    </source>
</reference>
<proteinExistence type="predicted"/>
<protein>
    <submittedName>
        <fullName evidence="2">Adenine nucleotide alpha hydrolase</fullName>
    </submittedName>
</protein>
<accession>A0A9D2ID98</accession>
<comment type="caution">
    <text evidence="2">The sequence shown here is derived from an EMBL/GenBank/DDBJ whole genome shotgun (WGS) entry which is preliminary data.</text>
</comment>
<reference evidence="2" key="2">
    <citation type="submission" date="2021-04" db="EMBL/GenBank/DDBJ databases">
        <authorList>
            <person name="Gilroy R."/>
        </authorList>
    </citation>
    <scope>NUCLEOTIDE SEQUENCE</scope>
    <source>
        <strain evidence="2">CHK169-11906</strain>
    </source>
</reference>
<dbReference type="SUPFAM" id="SSF52402">
    <property type="entry name" value="Adenine nucleotide alpha hydrolases-like"/>
    <property type="match status" value="1"/>
</dbReference>
<dbReference type="EMBL" id="DWYR01000009">
    <property type="protein sequence ID" value="HJA98666.1"/>
    <property type="molecule type" value="Genomic_DNA"/>
</dbReference>
<dbReference type="InterPro" id="IPR002761">
    <property type="entry name" value="Diphthami_syn_dom"/>
</dbReference>
<gene>
    <name evidence="2" type="ORF">H9779_03590</name>
</gene>
<dbReference type="Gene3D" id="3.40.50.620">
    <property type="entry name" value="HUPs"/>
    <property type="match status" value="1"/>
</dbReference>
<evidence type="ECO:0000259" key="1">
    <source>
        <dbReference type="Pfam" id="PF01902"/>
    </source>
</evidence>
<dbReference type="Pfam" id="PF01902">
    <property type="entry name" value="Diphthami_syn_2"/>
    <property type="match status" value="1"/>
</dbReference>
<dbReference type="Gene3D" id="3.90.1490.10">
    <property type="entry name" value="putative n-type atp pyrophosphatase, domain 2"/>
    <property type="match status" value="1"/>
</dbReference>
<feature type="domain" description="Diphthamide synthase" evidence="1">
    <location>
        <begin position="5"/>
        <end position="198"/>
    </location>
</feature>
<name>A0A9D2ID98_9BACT</name>
<dbReference type="CDD" id="cd01994">
    <property type="entry name" value="AANH_PF0828-like"/>
    <property type="match status" value="1"/>
</dbReference>
<dbReference type="AlphaFoldDB" id="A0A9D2ID98"/>